<feature type="region of interest" description="Disordered" evidence="1">
    <location>
        <begin position="421"/>
        <end position="550"/>
    </location>
</feature>
<evidence type="ECO:0000256" key="1">
    <source>
        <dbReference type="SAM" id="MobiDB-lite"/>
    </source>
</evidence>
<proteinExistence type="predicted"/>
<evidence type="ECO:0000256" key="3">
    <source>
        <dbReference type="SAM" id="SignalP"/>
    </source>
</evidence>
<protein>
    <submittedName>
        <fullName evidence="4">Uncharacterized protein</fullName>
    </submittedName>
</protein>
<gene>
    <name evidence="4" type="ORF">HAKA00212_LOCUS19604</name>
</gene>
<feature type="transmembrane region" description="Helical" evidence="2">
    <location>
        <begin position="244"/>
        <end position="269"/>
    </location>
</feature>
<feature type="region of interest" description="Disordered" evidence="1">
    <location>
        <begin position="886"/>
        <end position="911"/>
    </location>
</feature>
<evidence type="ECO:0000313" key="4">
    <source>
        <dbReference type="EMBL" id="CAE0640781.1"/>
    </source>
</evidence>
<feature type="chain" id="PRO_5031197573" evidence="3">
    <location>
        <begin position="31"/>
        <end position="911"/>
    </location>
</feature>
<feature type="region of interest" description="Disordered" evidence="1">
    <location>
        <begin position="563"/>
        <end position="590"/>
    </location>
</feature>
<feature type="region of interest" description="Disordered" evidence="1">
    <location>
        <begin position="676"/>
        <end position="749"/>
    </location>
</feature>
<dbReference type="EMBL" id="HBIU01043385">
    <property type="protein sequence ID" value="CAE0640781.1"/>
    <property type="molecule type" value="Transcribed_RNA"/>
</dbReference>
<reference evidence="4" key="1">
    <citation type="submission" date="2021-01" db="EMBL/GenBank/DDBJ databases">
        <authorList>
            <person name="Corre E."/>
            <person name="Pelletier E."/>
            <person name="Niang G."/>
            <person name="Scheremetjew M."/>
            <person name="Finn R."/>
            <person name="Kale V."/>
            <person name="Holt S."/>
            <person name="Cochrane G."/>
            <person name="Meng A."/>
            <person name="Brown T."/>
            <person name="Cohen L."/>
        </authorList>
    </citation>
    <scope>NUCLEOTIDE SEQUENCE</scope>
    <source>
        <strain evidence="4">CCMP3107</strain>
    </source>
</reference>
<feature type="compositionally biased region" description="Acidic residues" evidence="1">
    <location>
        <begin position="445"/>
        <end position="463"/>
    </location>
</feature>
<accession>A0A7S3Y4F6</accession>
<feature type="transmembrane region" description="Helical" evidence="2">
    <location>
        <begin position="54"/>
        <end position="76"/>
    </location>
</feature>
<feature type="compositionally biased region" description="Basic and acidic residues" evidence="1">
    <location>
        <begin position="802"/>
        <end position="843"/>
    </location>
</feature>
<feature type="region of interest" description="Disordered" evidence="1">
    <location>
        <begin position="789"/>
        <end position="844"/>
    </location>
</feature>
<organism evidence="4">
    <name type="scientific">Heterosigma akashiwo</name>
    <name type="common">Chromophytic alga</name>
    <name type="synonym">Heterosigma carterae</name>
    <dbReference type="NCBI Taxonomy" id="2829"/>
    <lineage>
        <taxon>Eukaryota</taxon>
        <taxon>Sar</taxon>
        <taxon>Stramenopiles</taxon>
        <taxon>Ochrophyta</taxon>
        <taxon>Raphidophyceae</taxon>
        <taxon>Chattonellales</taxon>
        <taxon>Chattonellaceae</taxon>
        <taxon>Heterosigma</taxon>
    </lineage>
</organism>
<evidence type="ECO:0000256" key="2">
    <source>
        <dbReference type="SAM" id="Phobius"/>
    </source>
</evidence>
<name>A0A7S3Y4F6_HETAK</name>
<feature type="compositionally biased region" description="Basic and acidic residues" evidence="1">
    <location>
        <begin position="865"/>
        <end position="876"/>
    </location>
</feature>
<keyword evidence="2" id="KW-1133">Transmembrane helix</keyword>
<feature type="transmembrane region" description="Helical" evidence="2">
    <location>
        <begin position="203"/>
        <end position="223"/>
    </location>
</feature>
<feature type="region of interest" description="Disordered" evidence="1">
    <location>
        <begin position="620"/>
        <end position="653"/>
    </location>
</feature>
<feature type="compositionally biased region" description="Low complexity" evidence="1">
    <location>
        <begin position="431"/>
        <end position="442"/>
    </location>
</feature>
<keyword evidence="2" id="KW-0812">Transmembrane</keyword>
<feature type="region of interest" description="Disordered" evidence="1">
    <location>
        <begin position="862"/>
        <end position="881"/>
    </location>
</feature>
<feature type="transmembrane region" description="Helical" evidence="2">
    <location>
        <begin position="171"/>
        <end position="191"/>
    </location>
</feature>
<feature type="signal peptide" evidence="3">
    <location>
        <begin position="1"/>
        <end position="30"/>
    </location>
</feature>
<keyword evidence="2" id="KW-0472">Membrane</keyword>
<keyword evidence="3" id="KW-0732">Signal</keyword>
<dbReference type="AlphaFoldDB" id="A0A7S3Y4F6"/>
<feature type="compositionally biased region" description="Basic and acidic residues" evidence="1">
    <location>
        <begin position="569"/>
        <end position="590"/>
    </location>
</feature>
<sequence>MAILNCLSTRNMALVALFWFSCFYLPYVAADAIAAAEKQADDLDASITTYVVLRIALYFGGVVVITLAMTPVYDLYIRPHKAKRWSSRRAEDPDCEEGYVMIRRPRTGCAGLCNSYNEQDYQKRSRLARGEAYWDKGFWGDFAYRQANHHPFLSMVACSRLHPITGHKRRALFLVTQAFCLFFTVVFYQFVNGDKASKFVFELFIVSPVTLVVGKILEYVYACSYFNQSRGSDTQEAFKKVADWMGWVVGIAFLGIATLVSFFTLMLMAGKAYRDNIDATDVMYDFLISQAAQFVIFPLQDLIQTFIFPHFAFTIGFRLVSGLNETEIKQFTLLEGGAWRDQRRKFLMEEGTGHRDTNLWMVIFCLGDPEEIAESNRAAKKVQLEHKLADTRTHLEELLSEVLHNKAGGGLNEAVEMALNPAESTGGGQPQGTTTAPAASTSEVAGDELTDDSNELKEGDEEVAAGGSDMKEHQQEAAQVGGNVNSAGRSEVKRHALGSLLEALKKGNKQQSLREVDKENEDNGADDSNAKTTEPLVYGEEEKSDQPVSKENSILMAAVLKEEEENEVLEEKIESKRPNDDVLKTGSDDEVGRAMNVEEVQPVKGSALVNILDALKANKNNTYNSQAPPGDNTAKEYDNEEKEDGGRFRGRGDFSASLENEVVAAIQVLAQVHEETSGSKDITENDAAPPLLQSIDNSGVSGGGRGDHVASSKVSVDEETEQAVGTESKEEEGGGEATVTTQKDGRTKKSGHLILGLGRMWGNTQIDNTVDNSGDDGGNDAAASTTMLVDEENDTDGNSVKKGREEQELTKGKQHDHQGVDDDDTKVQDKGEAITNDKDDRSNKKVMGFLALGLSRMWGASQVKTENDGTDDKNSDGAKVSVELEENRALEEEEGGGAEQKRSLATTAMEL</sequence>